<dbReference type="CDD" id="cd17995">
    <property type="entry name" value="DEXHc_CHD6_7_8_9"/>
    <property type="match status" value="1"/>
</dbReference>
<dbReference type="GO" id="GO:0000785">
    <property type="term" value="C:chromatin"/>
    <property type="evidence" value="ECO:0007669"/>
    <property type="project" value="TreeGrafter"/>
</dbReference>
<dbReference type="InterPro" id="IPR000953">
    <property type="entry name" value="Chromo/chromo_shadow_dom"/>
</dbReference>
<dbReference type="Gene3D" id="1.10.10.60">
    <property type="entry name" value="Homeodomain-like"/>
    <property type="match status" value="2"/>
</dbReference>
<keyword evidence="3" id="KW-0547">Nucleotide-binding</keyword>
<dbReference type="VEuPathDB" id="FungiDB:SeMB42_g06248"/>
<evidence type="ECO:0000256" key="7">
    <source>
        <dbReference type="ARBA" id="ARBA00023242"/>
    </source>
</evidence>
<dbReference type="InterPro" id="IPR049730">
    <property type="entry name" value="SNF2/RAD54-like_C"/>
</dbReference>
<dbReference type="SMART" id="SM00490">
    <property type="entry name" value="HELICc"/>
    <property type="match status" value="1"/>
</dbReference>
<dbReference type="InterPro" id="IPR056302">
    <property type="entry name" value="CHD1-2/Hrp3_HTH"/>
</dbReference>
<keyword evidence="13" id="KW-1185">Reference proteome</keyword>
<evidence type="ECO:0000313" key="13">
    <source>
        <dbReference type="Proteomes" id="UP000317494"/>
    </source>
</evidence>
<dbReference type="InterPro" id="IPR000330">
    <property type="entry name" value="SNF2_N"/>
</dbReference>
<feature type="compositionally biased region" description="Basic and acidic residues" evidence="8">
    <location>
        <begin position="1889"/>
        <end position="1900"/>
    </location>
</feature>
<feature type="domain" description="Chromo" evidence="9">
    <location>
        <begin position="388"/>
        <end position="448"/>
    </location>
</feature>
<feature type="compositionally biased region" description="Polar residues" evidence="8">
    <location>
        <begin position="1931"/>
        <end position="1946"/>
    </location>
</feature>
<dbReference type="InterPro" id="IPR038718">
    <property type="entry name" value="SNF2-like_sf"/>
</dbReference>
<feature type="compositionally biased region" description="Basic and acidic residues" evidence="8">
    <location>
        <begin position="1067"/>
        <end position="1078"/>
    </location>
</feature>
<evidence type="ECO:0000259" key="10">
    <source>
        <dbReference type="PROSITE" id="PS51192"/>
    </source>
</evidence>
<dbReference type="InterPro" id="IPR027417">
    <property type="entry name" value="P-loop_NTPase"/>
</dbReference>
<dbReference type="InterPro" id="IPR023780">
    <property type="entry name" value="Chromo_domain"/>
</dbReference>
<dbReference type="InterPro" id="IPR001650">
    <property type="entry name" value="Helicase_C-like"/>
</dbReference>
<evidence type="ECO:0000256" key="5">
    <source>
        <dbReference type="ARBA" id="ARBA00022840"/>
    </source>
</evidence>
<dbReference type="Pfam" id="PF23078">
    <property type="entry name" value="HTH_CHD6-9"/>
    <property type="match status" value="1"/>
</dbReference>
<dbReference type="Gene3D" id="2.40.50.40">
    <property type="match status" value="1"/>
</dbReference>
<evidence type="ECO:0000259" key="11">
    <source>
        <dbReference type="PROSITE" id="PS51194"/>
    </source>
</evidence>
<feature type="compositionally biased region" description="Acidic residues" evidence="8">
    <location>
        <begin position="1771"/>
        <end position="1796"/>
    </location>
</feature>
<dbReference type="SMART" id="SM00298">
    <property type="entry name" value="CHROMO"/>
    <property type="match status" value="2"/>
</dbReference>
<feature type="region of interest" description="Disordered" evidence="8">
    <location>
        <begin position="1465"/>
        <end position="1491"/>
    </location>
</feature>
<feature type="compositionally biased region" description="Acidic residues" evidence="8">
    <location>
        <begin position="223"/>
        <end position="244"/>
    </location>
</feature>
<feature type="domain" description="Helicase ATP-binding" evidence="10">
    <location>
        <begin position="489"/>
        <end position="664"/>
    </location>
</feature>
<evidence type="ECO:0000256" key="3">
    <source>
        <dbReference type="ARBA" id="ARBA00022741"/>
    </source>
</evidence>
<dbReference type="PANTHER" id="PTHR45623">
    <property type="entry name" value="CHROMODOMAIN-HELICASE-DNA-BINDING PROTEIN 3-RELATED-RELATED"/>
    <property type="match status" value="1"/>
</dbReference>
<feature type="compositionally biased region" description="Polar residues" evidence="8">
    <location>
        <begin position="153"/>
        <end position="166"/>
    </location>
</feature>
<comment type="subcellular location">
    <subcellularLocation>
        <location evidence="1">Nucleus</location>
    </subcellularLocation>
</comment>
<dbReference type="GO" id="GO:0005524">
    <property type="term" value="F:ATP binding"/>
    <property type="evidence" value="ECO:0007669"/>
    <property type="project" value="UniProtKB-KW"/>
</dbReference>
<evidence type="ECO:0000256" key="2">
    <source>
        <dbReference type="ARBA" id="ARBA00022737"/>
    </source>
</evidence>
<dbReference type="GO" id="GO:0005634">
    <property type="term" value="C:nucleus"/>
    <property type="evidence" value="ECO:0007669"/>
    <property type="project" value="UniProtKB-SubCell"/>
</dbReference>
<feature type="region of interest" description="Disordered" evidence="8">
    <location>
        <begin position="446"/>
        <end position="470"/>
    </location>
</feature>
<dbReference type="FunFam" id="3.40.50.300:FF:000015">
    <property type="entry name" value="chromodomain-helicase-DNA-binding protein 9 isoform X1"/>
    <property type="match status" value="1"/>
</dbReference>
<reference evidence="12 13" key="1">
    <citation type="journal article" date="2019" name="Sci. Rep.">
        <title>Comparative genomics of chytrid fungi reveal insights into the obligate biotrophic and pathogenic lifestyle of Synchytrium endobioticum.</title>
        <authorList>
            <person name="van de Vossenberg B.T.L.H."/>
            <person name="Warris S."/>
            <person name="Nguyen H.D.T."/>
            <person name="van Gent-Pelzer M.P.E."/>
            <person name="Joly D.L."/>
            <person name="van de Geest H.C."/>
            <person name="Bonants P.J.M."/>
            <person name="Smith D.S."/>
            <person name="Levesque C.A."/>
            <person name="van der Lee T.A.J."/>
        </authorList>
    </citation>
    <scope>NUCLEOTIDE SEQUENCE [LARGE SCALE GENOMIC DNA]</scope>
    <source>
        <strain evidence="12 13">MB42</strain>
    </source>
</reference>
<dbReference type="PROSITE" id="PS50013">
    <property type="entry name" value="CHROMO_2"/>
    <property type="match status" value="1"/>
</dbReference>
<dbReference type="Pfam" id="PF00271">
    <property type="entry name" value="Helicase_C"/>
    <property type="match status" value="1"/>
</dbReference>
<dbReference type="PROSITE" id="PS51192">
    <property type="entry name" value="HELICASE_ATP_BIND_1"/>
    <property type="match status" value="1"/>
</dbReference>
<dbReference type="Pfam" id="PF23588">
    <property type="entry name" value="HTH_CHD1_Hrp3"/>
    <property type="match status" value="1"/>
</dbReference>
<dbReference type="GO" id="GO:0003677">
    <property type="term" value="F:DNA binding"/>
    <property type="evidence" value="ECO:0007669"/>
    <property type="project" value="UniProtKB-KW"/>
</dbReference>
<evidence type="ECO:0008006" key="14">
    <source>
        <dbReference type="Google" id="ProtNLM"/>
    </source>
</evidence>
<feature type="compositionally biased region" description="Low complexity" evidence="8">
    <location>
        <begin position="187"/>
        <end position="206"/>
    </location>
</feature>
<dbReference type="Gene3D" id="3.40.50.10810">
    <property type="entry name" value="Tandem AAA-ATPase domain"/>
    <property type="match status" value="1"/>
</dbReference>
<evidence type="ECO:0000256" key="4">
    <source>
        <dbReference type="ARBA" id="ARBA00022801"/>
    </source>
</evidence>
<dbReference type="STRING" id="286115.A0A507CJE6"/>
<dbReference type="InterPro" id="IPR056342">
    <property type="entry name" value="HTH_CHD6-9"/>
</dbReference>
<keyword evidence="5" id="KW-0067">ATP-binding</keyword>
<feature type="domain" description="Helicase C-terminal" evidence="11">
    <location>
        <begin position="800"/>
        <end position="967"/>
    </location>
</feature>
<dbReference type="GO" id="GO:0016887">
    <property type="term" value="F:ATP hydrolysis activity"/>
    <property type="evidence" value="ECO:0007669"/>
    <property type="project" value="TreeGrafter"/>
</dbReference>
<feature type="region of interest" description="Disordered" evidence="8">
    <location>
        <begin position="1567"/>
        <end position="1595"/>
    </location>
</feature>
<sequence>MAGDWGAICIRDGHKHNTTQQLRPPNPPYLAAYYSSGSCRTAYTRQKPKNPASSRLLAQAASVTMAKSKYVEEEDHDELASDGDDAVTKASTNNMEVDEDTGIDDEEVDLEDVEDSLDELDELDSDSYVQNENDDDDGEYKEKPSNKAKSRQKLSASTAPQTSKTNMVLPKSIIAADAVHSRKRSKGSPSNSSTGSARSAKSASGRSKAKGRKSRLSGRAASEDDYEEDDDDDMNDMDELDDFGSDATGTPASAEMETASKKSRKRKKGVSSDRGSTGSGSSRGAGRSTSSLKPTPIVPFEPVVIPMGGEKSPHTVDKFLGWRMNPDNLSQEQLLVKYKNMSYYHAEWLPRESVEFSKMAAVRVRRFLEKPAWETQWNDEEFFNPSFVKIDRIVDEGELNNDVYYLVKWQALTYDMCTWESETTVKEIDEDKIEEFHTSRLLTDEKQTSQTQGDYRPPAKSWQEVQKSPTYKDDHQLRPYQLEGLNWLTFCWYKRQNSILADEMGLGKTVQSVVFLHNLYENLKVKGPFLIITPLSTIGNWEREFKNWTDLNLVVYHGNEMSRNLIVETEFYFRDQRGQPIPGLYKFDVILTTYEMAMAGVVQLKPIQWRAAILDEAHRLKKSTSKISETLKTYRMDHRVLLTGTPLQNSLEELWSLLNFLEPDRFRDERAFQMEYGSLTTASDVERLQNLLKPLMLRRLKEDVEKSIPVKEETIIEVELTTMQKKWYRSILEKNFTWLKAGGKKTNTPQLINTMMELRKCCIHPFLLNGAEEQIYAEYNAHTPEAQFSCLIEACGKMVLIDKLLKKLKDGKHKVLIFSQMTKCLDIIQDYLRRKSYGFERIDGSVRGDVRQAAIDRFCSLNSDSFVFLLCTRAGGVGINLTVADTVVIFDSDWNPQNDLQAQSRCHRIGQTKPVQIYRLVTRGTYEREMFDRASIKLGLDRAVLQRMGAPGSLGQDESATQLSKMEVETLLKKGAYGAFMDDEASKAFCEEDIDQILERRTQVIKHDANEKRDAQGSIFSKASFASAETDAVDLNDPEFWDKVAAKASLNVVHQPAAPNLIIEGSRERRQTQRFGKEDMDDSTSEADVASTIRDVIASETFTPSAPAKKKTKHVEDLLRLWSGTERQRFERRLMNYGYGQWDKMHRIFPRRSIADLKACGRLLMQHCIVQPQVAESELIPMAKDIMAADCPTLEGVGPEVPYIGATQNQILEFKSFLEDTTPDHKANLGRRAKSILTRVTMLWNIKIKVNPHPGLVIPPVQSTPPAPWWGPEEDRDLLIGVIKHGYGQYDNMKEDLELVFSQKLWAKSDEEYVMIDDGEGGADREKDGEMDVDGDVGGKDASPDLPTKMDEDGKSDTNSHNGIDADAVTTEGIKHETAQGSVSSQDVDMKIAVVEANLNGVAHSDAASMDIDDQERPIPVIVDVDPATGLPFGVYRWPSSADLGVRIKRLVAAFQRAAVAEKKASQRKEKDAARDQVKKQKEIEKSRSKEKDLTKREKIAYIQYLLSYGVETIPGSNPVERDWGKFRTIANLERKSVAVLEAYYQKLLALAREVIDKFQSKGAATGVDANGNPLGSVDNEDEEEGTKKGQSITREGDTMTLYRARRIFFRLELFRQLREEVLSDEDLDNKLSLAIKHSKSGLPRWYAPEHHDRAFLKAVAKYGILRSDLVVQDQELPFGAMFAEYQRLKKENPMDIDPSSWLAEPFWMREQVANRRLEALIDLATSKDAKQTIINDYEGKRLGRRSYPRRRKPMGKGSGKSKGKSRGSYDSEEDETEEDGMDEEDQFLLGEDAEIDTPLRSSSRTPKLGTGVDLNYGLELYPKLPRPARAKAWTPTSSIGEEAGFDTFIHSTGFEYEQQAELGDSSGDDTDDMLEQAGKRTKKQKKQKAAETDDGDYRAYSRNRKPRTSTPVIDQAPLYGKAPQLPHSGNAYNQGTFQNPRTDVR</sequence>
<dbReference type="SUPFAM" id="SSF52540">
    <property type="entry name" value="P-loop containing nucleoside triphosphate hydrolases"/>
    <property type="match status" value="2"/>
</dbReference>
<dbReference type="SUPFAM" id="SSF54160">
    <property type="entry name" value="Chromo domain-like"/>
    <property type="match status" value="2"/>
</dbReference>
<evidence type="ECO:0000256" key="1">
    <source>
        <dbReference type="ARBA" id="ARBA00004123"/>
    </source>
</evidence>
<dbReference type="PANTHER" id="PTHR45623:SF11">
    <property type="entry name" value="KISMET, ISOFORM C"/>
    <property type="match status" value="1"/>
</dbReference>
<dbReference type="GO" id="GO:0140658">
    <property type="term" value="F:ATP-dependent chromatin remodeler activity"/>
    <property type="evidence" value="ECO:0007669"/>
    <property type="project" value="TreeGrafter"/>
</dbReference>
<comment type="caution">
    <text evidence="12">The sequence shown here is derived from an EMBL/GenBank/DDBJ whole genome shotgun (WGS) entry which is preliminary data.</text>
</comment>
<dbReference type="CDD" id="cd18659">
    <property type="entry name" value="CD2_tandem"/>
    <property type="match status" value="1"/>
</dbReference>
<dbReference type="EMBL" id="QEAN01000339">
    <property type="protein sequence ID" value="TPX39781.1"/>
    <property type="molecule type" value="Genomic_DNA"/>
</dbReference>
<feature type="compositionally biased region" description="Basic residues" evidence="8">
    <location>
        <begin position="207"/>
        <end position="216"/>
    </location>
</feature>
<keyword evidence="6" id="KW-0238">DNA-binding</keyword>
<name>A0A507CJE6_9FUNG</name>
<evidence type="ECO:0000256" key="8">
    <source>
        <dbReference type="SAM" id="MobiDB-lite"/>
    </source>
</evidence>
<proteinExistence type="predicted"/>
<dbReference type="InterPro" id="IPR016197">
    <property type="entry name" value="Chromo-like_dom_sf"/>
</dbReference>
<feature type="compositionally biased region" description="Basic and acidic residues" evidence="8">
    <location>
        <begin position="1337"/>
        <end position="1358"/>
    </location>
</feature>
<dbReference type="GO" id="GO:0042393">
    <property type="term" value="F:histone binding"/>
    <property type="evidence" value="ECO:0007669"/>
    <property type="project" value="TreeGrafter"/>
</dbReference>
<dbReference type="CDD" id="cd18793">
    <property type="entry name" value="SF2_C_SNF"/>
    <property type="match status" value="1"/>
</dbReference>
<evidence type="ECO:0000313" key="12">
    <source>
        <dbReference type="EMBL" id="TPX39781.1"/>
    </source>
</evidence>
<keyword evidence="2" id="KW-0677">Repeat</keyword>
<feature type="compositionally biased region" description="Acidic residues" evidence="8">
    <location>
        <begin position="96"/>
        <end position="125"/>
    </location>
</feature>
<feature type="region of interest" description="Disordered" evidence="8">
    <location>
        <begin position="62"/>
        <end position="297"/>
    </location>
</feature>
<feature type="region of interest" description="Disordered" evidence="8">
    <location>
        <begin position="1067"/>
        <end position="1088"/>
    </location>
</feature>
<evidence type="ECO:0000256" key="6">
    <source>
        <dbReference type="ARBA" id="ARBA00023125"/>
    </source>
</evidence>
<dbReference type="GO" id="GO:0010468">
    <property type="term" value="P:regulation of gene expression"/>
    <property type="evidence" value="ECO:0007669"/>
    <property type="project" value="TreeGrafter"/>
</dbReference>
<dbReference type="Proteomes" id="UP000317494">
    <property type="component" value="Unassembled WGS sequence"/>
</dbReference>
<dbReference type="Gene3D" id="3.40.50.300">
    <property type="entry name" value="P-loop containing nucleotide triphosphate hydrolases"/>
    <property type="match status" value="1"/>
</dbReference>
<organism evidence="12 13">
    <name type="scientific">Synchytrium endobioticum</name>
    <dbReference type="NCBI Taxonomy" id="286115"/>
    <lineage>
        <taxon>Eukaryota</taxon>
        <taxon>Fungi</taxon>
        <taxon>Fungi incertae sedis</taxon>
        <taxon>Chytridiomycota</taxon>
        <taxon>Chytridiomycota incertae sedis</taxon>
        <taxon>Chytridiomycetes</taxon>
        <taxon>Synchytriales</taxon>
        <taxon>Synchytriaceae</taxon>
        <taxon>Synchytrium</taxon>
    </lineage>
</organism>
<feature type="region of interest" description="Disordered" evidence="8">
    <location>
        <begin position="1318"/>
        <end position="1365"/>
    </location>
</feature>
<dbReference type="SMART" id="SM00487">
    <property type="entry name" value="DEXDc"/>
    <property type="match status" value="1"/>
</dbReference>
<dbReference type="GO" id="GO:0003682">
    <property type="term" value="F:chromatin binding"/>
    <property type="evidence" value="ECO:0007669"/>
    <property type="project" value="TreeGrafter"/>
</dbReference>
<dbReference type="InterPro" id="IPR014001">
    <property type="entry name" value="Helicase_ATP-bd"/>
</dbReference>
<feature type="region of interest" description="Disordered" evidence="8">
    <location>
        <begin position="1743"/>
        <end position="1946"/>
    </location>
</feature>
<feature type="compositionally biased region" description="Basic residues" evidence="8">
    <location>
        <begin position="1743"/>
        <end position="1766"/>
    </location>
</feature>
<keyword evidence="7" id="KW-0539">Nucleus</keyword>
<evidence type="ECO:0000259" key="9">
    <source>
        <dbReference type="PROSITE" id="PS50013"/>
    </source>
</evidence>
<dbReference type="PROSITE" id="PS51194">
    <property type="entry name" value="HELICASE_CTER"/>
    <property type="match status" value="1"/>
</dbReference>
<dbReference type="Pfam" id="PF00176">
    <property type="entry name" value="SNF2-rel_dom"/>
    <property type="match status" value="1"/>
</dbReference>
<accession>A0A507CJE6</accession>
<gene>
    <name evidence="12" type="ORF">SeMB42_g06248</name>
</gene>
<dbReference type="Pfam" id="PF00385">
    <property type="entry name" value="Chromo"/>
    <property type="match status" value="1"/>
</dbReference>
<protein>
    <recommendedName>
        <fullName evidence="14">DNA helicase</fullName>
    </recommendedName>
</protein>
<feature type="compositionally biased region" description="Acidic residues" evidence="8">
    <location>
        <begin position="72"/>
        <end position="85"/>
    </location>
</feature>
<keyword evidence="4" id="KW-0378">Hydrolase</keyword>